<keyword evidence="1" id="KW-0032">Aminotransferase</keyword>
<dbReference type="Gene3D" id="3.40.640.10">
    <property type="entry name" value="Type I PLP-dependent aspartate aminotransferase-like (Major domain)"/>
    <property type="match status" value="1"/>
</dbReference>
<sequence>MEKNRFKNIPFHKTHTTQEEIDSAIEAIKSGWLTMGPKTVEFEEKFKEYIGSSQAVSLNSATASLHLALKAIGLQRDDEVIVPTNTFVATAEVVTYFDAIPILCDIEESTHNIDVSKIEALITDKTKAIIPVHFAGQPCDMDEIYKIAQKYNLKIIEDSAHAIPSSYKGIKIGALKQTDITCFSFYATKTLSTGEGGMATTNNEIYAKSIKVNRLHGISKDAWDRYTTKGAWHYDIIDNGNKYNTSDINSAIGMVQLKKQDILREKRVNIAQKYIEAFRDNSKIVLPFIKDDRTTSWHLFVIKIENRDDIIEELKSRGIGCSVHFIPIHKHTYYKNRYEYRDEDYPVANRVFEKSLSLPIYPDMSDEEIEFVIENILELVDNV</sequence>
<dbReference type="EMBL" id="FRYL01000038">
    <property type="protein sequence ID" value="SHO81415.1"/>
    <property type="molecule type" value="Genomic_DNA"/>
</dbReference>
<dbReference type="GO" id="GO:0008483">
    <property type="term" value="F:transaminase activity"/>
    <property type="evidence" value="ECO:0007669"/>
    <property type="project" value="UniProtKB-KW"/>
</dbReference>
<dbReference type="InterPro" id="IPR015421">
    <property type="entry name" value="PyrdxlP-dep_Trfase_major"/>
</dbReference>
<name>A0A1W1EKN1_9ZZZZ</name>
<dbReference type="CDD" id="cd00616">
    <property type="entry name" value="AHBA_syn"/>
    <property type="match status" value="1"/>
</dbReference>
<dbReference type="GO" id="GO:0030170">
    <property type="term" value="F:pyridoxal phosphate binding"/>
    <property type="evidence" value="ECO:0007669"/>
    <property type="project" value="TreeGrafter"/>
</dbReference>
<organism evidence="1">
    <name type="scientific">hydrothermal vent metagenome</name>
    <dbReference type="NCBI Taxonomy" id="652676"/>
    <lineage>
        <taxon>unclassified sequences</taxon>
        <taxon>metagenomes</taxon>
        <taxon>ecological metagenomes</taxon>
    </lineage>
</organism>
<dbReference type="Gene3D" id="3.90.1150.10">
    <property type="entry name" value="Aspartate Aminotransferase, domain 1"/>
    <property type="match status" value="1"/>
</dbReference>
<dbReference type="PANTHER" id="PTHR30244">
    <property type="entry name" value="TRANSAMINASE"/>
    <property type="match status" value="1"/>
</dbReference>
<dbReference type="SUPFAM" id="SSF53383">
    <property type="entry name" value="PLP-dependent transferases"/>
    <property type="match status" value="1"/>
</dbReference>
<dbReference type="InterPro" id="IPR015422">
    <property type="entry name" value="PyrdxlP-dep_Trfase_small"/>
</dbReference>
<evidence type="ECO:0000313" key="1">
    <source>
        <dbReference type="EMBL" id="SHO81415.1"/>
    </source>
</evidence>
<accession>A0A1W1EKN1</accession>
<dbReference type="InterPro" id="IPR000653">
    <property type="entry name" value="DegT/StrS_aminotransferase"/>
</dbReference>
<dbReference type="Pfam" id="PF01041">
    <property type="entry name" value="DegT_DnrJ_EryC1"/>
    <property type="match status" value="1"/>
</dbReference>
<protein>
    <submittedName>
        <fullName evidence="1">Bacillosamine/Legionaminic acid biosynthesis aminotransferase PglE 4-keto-6-deoxy-N-Acetyl-D-hexosaminyl-(Lipid carrier) aminotransferase</fullName>
    </submittedName>
</protein>
<dbReference type="PIRSF" id="PIRSF000390">
    <property type="entry name" value="PLP_StrS"/>
    <property type="match status" value="1"/>
</dbReference>
<proteinExistence type="predicted"/>
<dbReference type="AlphaFoldDB" id="A0A1W1EKN1"/>
<dbReference type="GO" id="GO:0000271">
    <property type="term" value="P:polysaccharide biosynthetic process"/>
    <property type="evidence" value="ECO:0007669"/>
    <property type="project" value="TreeGrafter"/>
</dbReference>
<dbReference type="PANTHER" id="PTHR30244:SF34">
    <property type="entry name" value="DTDP-4-AMINO-4,6-DIDEOXYGALACTOSE TRANSAMINASE"/>
    <property type="match status" value="1"/>
</dbReference>
<reference evidence="1" key="1">
    <citation type="submission" date="2016-10" db="EMBL/GenBank/DDBJ databases">
        <authorList>
            <person name="de Groot N.N."/>
        </authorList>
    </citation>
    <scope>NUCLEOTIDE SEQUENCE</scope>
</reference>
<keyword evidence="1" id="KW-0808">Transferase</keyword>
<dbReference type="InterPro" id="IPR015424">
    <property type="entry name" value="PyrdxlP-dep_Trfase"/>
</dbReference>
<gene>
    <name evidence="1" type="ORF">MNB_SV-15-982</name>
</gene>